<dbReference type="InterPro" id="IPR006099">
    <property type="entry name" value="MeMalonylCoA_mutase_a/b_cat"/>
</dbReference>
<dbReference type="InterPro" id="IPR058549">
    <property type="entry name" value="MeMalonylCoA_mutase_a/b_site"/>
</dbReference>
<dbReference type="Pfam" id="PF01642">
    <property type="entry name" value="MM_CoA_mutase"/>
    <property type="match status" value="1"/>
</dbReference>
<accession>A0ABU5KLG3</accession>
<evidence type="ECO:0000313" key="9">
    <source>
        <dbReference type="EMBL" id="MDZ5712101.1"/>
    </source>
</evidence>
<keyword evidence="10" id="KW-1185">Reference proteome</keyword>
<keyword evidence="7" id="KW-0170">Cobalt</keyword>
<dbReference type="NCBIfam" id="TIGR00641">
    <property type="entry name" value="acid_CoA_mut_N"/>
    <property type="match status" value="1"/>
</dbReference>
<evidence type="ECO:0000256" key="6">
    <source>
        <dbReference type="ARBA" id="ARBA00023235"/>
    </source>
</evidence>
<evidence type="ECO:0000256" key="5">
    <source>
        <dbReference type="ARBA" id="ARBA00022723"/>
    </source>
</evidence>
<reference evidence="9 10" key="1">
    <citation type="submission" date="2023-12" db="EMBL/GenBank/DDBJ databases">
        <title>Jeotgalibacillus haloalkaliphilus sp. nov., a novel salt-tolerant bacteria, isolated from the estuary of the Fenhe River into the Yellow River.</title>
        <authorList>
            <person name="Li Y."/>
        </authorList>
    </citation>
    <scope>NUCLEOTIDE SEQUENCE [LARGE SCALE GENOMIC DNA]</scope>
    <source>
        <strain evidence="9 10">HH7-29</strain>
    </source>
</reference>
<proteinExistence type="inferred from homology"/>
<comment type="cofactor">
    <cofactor evidence="1">
        <name>adenosylcob(III)alamin</name>
        <dbReference type="ChEBI" id="CHEBI:18408"/>
    </cofactor>
</comment>
<dbReference type="InterPro" id="IPR006158">
    <property type="entry name" value="Cobalamin-bd"/>
</dbReference>
<evidence type="ECO:0000256" key="3">
    <source>
        <dbReference type="ARBA" id="ARBA00012398"/>
    </source>
</evidence>
<dbReference type="CDD" id="cd02071">
    <property type="entry name" value="MM_CoA_mut_B12_BD"/>
    <property type="match status" value="1"/>
</dbReference>
<dbReference type="RefSeq" id="WP_322421090.1">
    <property type="nucleotide sequence ID" value="NZ_JAXQNN010000002.1"/>
</dbReference>
<evidence type="ECO:0000256" key="2">
    <source>
        <dbReference type="ARBA" id="ARBA00008465"/>
    </source>
</evidence>
<dbReference type="EC" id="5.4.99.2" evidence="3"/>
<comment type="similarity">
    <text evidence="2">Belongs to the methylmalonyl-CoA mutase family.</text>
</comment>
<dbReference type="NCBIfam" id="NF006944">
    <property type="entry name" value="PRK09426.1"/>
    <property type="match status" value="1"/>
</dbReference>
<dbReference type="GO" id="GO:0004494">
    <property type="term" value="F:methylmalonyl-CoA mutase activity"/>
    <property type="evidence" value="ECO:0007669"/>
    <property type="project" value="UniProtKB-EC"/>
</dbReference>
<dbReference type="Pfam" id="PF02310">
    <property type="entry name" value="B12-binding"/>
    <property type="match status" value="1"/>
</dbReference>
<evidence type="ECO:0000256" key="1">
    <source>
        <dbReference type="ARBA" id="ARBA00001922"/>
    </source>
</evidence>
<comment type="caution">
    <text evidence="9">The sequence shown here is derived from an EMBL/GenBank/DDBJ whole genome shotgun (WGS) entry which is preliminary data.</text>
</comment>
<dbReference type="PROSITE" id="PS00544">
    <property type="entry name" value="METMALONYL_COA_MUTASE"/>
    <property type="match status" value="1"/>
</dbReference>
<dbReference type="InterPro" id="IPR036724">
    <property type="entry name" value="Cobalamin-bd_sf"/>
</dbReference>
<keyword evidence="5" id="KW-0479">Metal-binding</keyword>
<evidence type="ECO:0000259" key="8">
    <source>
        <dbReference type="PROSITE" id="PS51332"/>
    </source>
</evidence>
<dbReference type="Proteomes" id="UP001292084">
    <property type="component" value="Unassembled WGS sequence"/>
</dbReference>
<dbReference type="SUPFAM" id="SSF51703">
    <property type="entry name" value="Cobalamin (vitamin B12)-dependent enzymes"/>
    <property type="match status" value="1"/>
</dbReference>
<evidence type="ECO:0000256" key="4">
    <source>
        <dbReference type="ARBA" id="ARBA00022628"/>
    </source>
</evidence>
<dbReference type="Gene3D" id="3.20.20.240">
    <property type="entry name" value="Methylmalonyl-CoA mutase"/>
    <property type="match status" value="1"/>
</dbReference>
<dbReference type="EMBL" id="JAXQNN010000002">
    <property type="protein sequence ID" value="MDZ5712101.1"/>
    <property type="molecule type" value="Genomic_DNA"/>
</dbReference>
<keyword evidence="4" id="KW-0846">Cobalamin</keyword>
<dbReference type="CDD" id="cd03679">
    <property type="entry name" value="MM_CoA_mutase_alpha_like"/>
    <property type="match status" value="1"/>
</dbReference>
<evidence type="ECO:0000313" key="10">
    <source>
        <dbReference type="Proteomes" id="UP001292084"/>
    </source>
</evidence>
<dbReference type="NCBIfam" id="TIGR00640">
    <property type="entry name" value="acid_CoA_mut_C"/>
    <property type="match status" value="1"/>
</dbReference>
<name>A0ABU5KLG3_9BACL</name>
<keyword evidence="6 9" id="KW-0413">Isomerase</keyword>
<dbReference type="Gene3D" id="3.40.50.280">
    <property type="entry name" value="Cobalamin-binding domain"/>
    <property type="match status" value="1"/>
</dbReference>
<protein>
    <recommendedName>
        <fullName evidence="3">methylmalonyl-CoA mutase</fullName>
        <ecNumber evidence="3">5.4.99.2</ecNumber>
    </recommendedName>
</protein>
<feature type="domain" description="B12-binding" evidence="8">
    <location>
        <begin position="580"/>
        <end position="712"/>
    </location>
</feature>
<dbReference type="PANTHER" id="PTHR48101:SF4">
    <property type="entry name" value="METHYLMALONYL-COA MUTASE, MITOCHONDRIAL"/>
    <property type="match status" value="1"/>
</dbReference>
<dbReference type="InterPro" id="IPR016176">
    <property type="entry name" value="Cbl-dep_enz_cat"/>
</dbReference>
<dbReference type="PROSITE" id="PS51332">
    <property type="entry name" value="B12_BINDING"/>
    <property type="match status" value="1"/>
</dbReference>
<dbReference type="PANTHER" id="PTHR48101">
    <property type="entry name" value="METHYLMALONYL-COA MUTASE, MITOCHONDRIAL-RELATED"/>
    <property type="match status" value="1"/>
</dbReference>
<gene>
    <name evidence="9" type="primary">scpA</name>
    <name evidence="9" type="ORF">UFB30_07660</name>
</gene>
<organism evidence="9 10">
    <name type="scientific">Jeotgalibacillus haloalkalitolerans</name>
    <dbReference type="NCBI Taxonomy" id="3104292"/>
    <lineage>
        <taxon>Bacteria</taxon>
        <taxon>Bacillati</taxon>
        <taxon>Bacillota</taxon>
        <taxon>Bacilli</taxon>
        <taxon>Bacillales</taxon>
        <taxon>Caryophanaceae</taxon>
        <taxon>Jeotgalibacillus</taxon>
    </lineage>
</organism>
<dbReference type="InterPro" id="IPR006098">
    <property type="entry name" value="MMCoA_mutase_a_cat"/>
</dbReference>
<dbReference type="SUPFAM" id="SSF52242">
    <property type="entry name" value="Cobalamin (vitamin B12)-binding domain"/>
    <property type="match status" value="1"/>
</dbReference>
<dbReference type="InterPro" id="IPR006159">
    <property type="entry name" value="Acid_CoA_mut_C"/>
</dbReference>
<sequence>MKPEFKKESFNWSDYTNHDAVQHDALMTNEEIEIKSYYTASDAAHLDGLQEFPGSAPFTRGPYPTMYTTRPWTIRQYAGFSTAEESNAFYRRNLEMGQKGLSVAFDLATHRGYDSDHERVTGDVGKAGVAIDSVEDMKILFDGIPLDQMSVSMTMNGAVLPIMAFYIVAAEEQGVTPEQLSGTIQNDILKEYMVRNTYIYPPDMSMRIIADIFSYTAQKMPKFNSISISGYHIQEAGAPADVELAYTLADGLEYVRTGLKAGIGIDRFAPRLSFFWGIGMNYFMEVAKMRAARKMWASLIKPFQPENPKSLMLRTHSQTSGWSLTEQDPYNNVMRTLMEAHAAAMGHTQSLHTNALDEAIALPTDFSARIARNTQLYLQEETDITNVIDPWGGSYYVETLTQQIMEKAWAHIEEIESLGGMTKAIETGLPKMRIEEAAAKRQAKIDSGKEVIIGVNRHRLDQEDEMDILSIDNEKVRQGQIERIRRMRESRDEEAVTRSLQAITDAAESGAENLLEKAIDAARLRATLGEISDAIEKVSGRHQAVIRSVSGVYSDAYTDSDAIEHVREMTETFMDQEGRRPRILIAKMGQDGHDRGAKVISTAFADLGFDVDIGPLFQTPEETAAQAVENDVHVIGVSSLAAGHKTLVPALVKELKKWGREDIMVVIGGVIPAQDYAYLLNNGASAIFGPGTVIPAAAEKVIEEIYARLGYEEVTEDE</sequence>
<evidence type="ECO:0000256" key="7">
    <source>
        <dbReference type="ARBA" id="ARBA00023285"/>
    </source>
</evidence>